<evidence type="ECO:0000256" key="8">
    <source>
        <dbReference type="ARBA" id="ARBA00022490"/>
    </source>
</evidence>
<dbReference type="HAMAP" id="MF_00052_B">
    <property type="entry name" value="RNase_HII_B"/>
    <property type="match status" value="1"/>
</dbReference>
<feature type="binding site" evidence="14 15">
    <location>
        <position position="152"/>
    </location>
    <ligand>
        <name>a divalent metal cation</name>
        <dbReference type="ChEBI" id="CHEBI:60240"/>
    </ligand>
</feature>
<evidence type="ECO:0000259" key="17">
    <source>
        <dbReference type="PROSITE" id="PS51975"/>
    </source>
</evidence>
<dbReference type="NCBIfam" id="NF000595">
    <property type="entry name" value="PRK00015.1-3"/>
    <property type="match status" value="1"/>
</dbReference>
<dbReference type="STRING" id="1801992.A2Y98_00130"/>
<dbReference type="GO" id="GO:0006298">
    <property type="term" value="P:mismatch repair"/>
    <property type="evidence" value="ECO:0007669"/>
    <property type="project" value="TreeGrafter"/>
</dbReference>
<keyword evidence="11 14" id="KW-0255">Endonuclease</keyword>
<dbReference type="InterPro" id="IPR036397">
    <property type="entry name" value="RNaseH_sf"/>
</dbReference>
<comment type="similarity">
    <text evidence="5 14 16">Belongs to the RNase HII family.</text>
</comment>
<comment type="caution">
    <text evidence="18">The sequence shown here is derived from an EMBL/GenBank/DDBJ whole genome shotgun (WGS) entry which is preliminary data.</text>
</comment>
<dbReference type="PANTHER" id="PTHR10954:SF18">
    <property type="entry name" value="RIBONUCLEASE HII"/>
    <property type="match status" value="1"/>
</dbReference>
<dbReference type="CDD" id="cd07182">
    <property type="entry name" value="RNase_HII_bacteria_HII_like"/>
    <property type="match status" value="1"/>
</dbReference>
<evidence type="ECO:0000256" key="6">
    <source>
        <dbReference type="ARBA" id="ARBA00012180"/>
    </source>
</evidence>
<feature type="binding site" evidence="14 15">
    <location>
        <position position="45"/>
    </location>
    <ligand>
        <name>a divalent metal cation</name>
        <dbReference type="ChEBI" id="CHEBI:60240"/>
    </ligand>
</feature>
<comment type="catalytic activity">
    <reaction evidence="1 14 15 16">
        <text>Endonucleolytic cleavage to 5'-phosphomonoester.</text>
        <dbReference type="EC" id="3.1.26.4"/>
    </reaction>
</comment>
<comment type="subcellular location">
    <subcellularLocation>
        <location evidence="4 14">Cytoplasm</location>
    </subcellularLocation>
</comment>
<evidence type="ECO:0000256" key="9">
    <source>
        <dbReference type="ARBA" id="ARBA00022722"/>
    </source>
</evidence>
<keyword evidence="12 14" id="KW-0378">Hydrolase</keyword>
<evidence type="ECO:0000256" key="2">
    <source>
        <dbReference type="ARBA" id="ARBA00001946"/>
    </source>
</evidence>
<evidence type="ECO:0000256" key="15">
    <source>
        <dbReference type="PROSITE-ProRule" id="PRU01319"/>
    </source>
</evidence>
<organism evidence="18 19">
    <name type="scientific">Candidatus Portnoybacteria bacterium RBG_19FT_COMBO_36_7</name>
    <dbReference type="NCBI Taxonomy" id="1801992"/>
    <lineage>
        <taxon>Bacteria</taxon>
        <taxon>Candidatus Portnoyibacteriota</taxon>
    </lineage>
</organism>
<evidence type="ECO:0000256" key="1">
    <source>
        <dbReference type="ARBA" id="ARBA00000077"/>
    </source>
</evidence>
<evidence type="ECO:0000256" key="3">
    <source>
        <dbReference type="ARBA" id="ARBA00004065"/>
    </source>
</evidence>
<evidence type="ECO:0000256" key="5">
    <source>
        <dbReference type="ARBA" id="ARBA00007383"/>
    </source>
</evidence>
<dbReference type="GO" id="GO:0005737">
    <property type="term" value="C:cytoplasm"/>
    <property type="evidence" value="ECO:0007669"/>
    <property type="project" value="UniProtKB-SubCell"/>
</dbReference>
<protein>
    <recommendedName>
        <fullName evidence="7 14">Ribonuclease HII</fullName>
        <shortName evidence="14">RNase HII</shortName>
        <ecNumber evidence="6 14">3.1.26.4</ecNumber>
    </recommendedName>
</protein>
<keyword evidence="9 14" id="KW-0540">Nuclease</keyword>
<dbReference type="PROSITE" id="PS51975">
    <property type="entry name" value="RNASE_H_2"/>
    <property type="match status" value="1"/>
</dbReference>
<evidence type="ECO:0000313" key="18">
    <source>
        <dbReference type="EMBL" id="OGZ34262.1"/>
    </source>
</evidence>
<keyword evidence="13 14" id="KW-0464">Manganese</keyword>
<feature type="domain" description="RNase H type-2" evidence="17">
    <location>
        <begin position="38"/>
        <end position="244"/>
    </location>
</feature>
<feature type="binding site" evidence="14 15">
    <location>
        <position position="44"/>
    </location>
    <ligand>
        <name>a divalent metal cation</name>
        <dbReference type="ChEBI" id="CHEBI:60240"/>
    </ligand>
</feature>
<keyword evidence="8 14" id="KW-0963">Cytoplasm</keyword>
<dbReference type="EMBL" id="MHMW01000016">
    <property type="protein sequence ID" value="OGZ34262.1"/>
    <property type="molecule type" value="Genomic_DNA"/>
</dbReference>
<evidence type="ECO:0000256" key="4">
    <source>
        <dbReference type="ARBA" id="ARBA00004496"/>
    </source>
</evidence>
<gene>
    <name evidence="14" type="primary">rnhB</name>
    <name evidence="18" type="ORF">A2Y98_00130</name>
</gene>
<evidence type="ECO:0000256" key="11">
    <source>
        <dbReference type="ARBA" id="ARBA00022759"/>
    </source>
</evidence>
<evidence type="ECO:0000256" key="16">
    <source>
        <dbReference type="RuleBase" id="RU003515"/>
    </source>
</evidence>
<comment type="cofactor">
    <cofactor evidence="2">
        <name>Mg(2+)</name>
        <dbReference type="ChEBI" id="CHEBI:18420"/>
    </cofactor>
</comment>
<dbReference type="InterPro" id="IPR022898">
    <property type="entry name" value="RNase_HII"/>
</dbReference>
<name>A0A1G2F933_9BACT</name>
<sequence length="265" mass="29990">MKSEKLPASSKQQRGEQFKIQNYPNFNEEQKLWRKGLRAVVGLDEAGRGPLAGPVIAAAICLASAKFKVQSSKFKMSVQNSKFLEIRDSKKLTARQRDEWYKILTVHPDIKWGIGIVSEKIIDRINIFEATKLAMMRAIKNLRIEPEFILLDGNFILEDLSVSQKAVIRGDEKIFSCAAASIIAKVTRDRLMCRLSRKYPEYGFERHKGYGTKRHRESLKKHGACEIHRKSFRPVRLLPGSRILAGADSANKNSNAKISLPGLPK</sequence>
<evidence type="ECO:0000256" key="14">
    <source>
        <dbReference type="HAMAP-Rule" id="MF_00052"/>
    </source>
</evidence>
<dbReference type="EC" id="3.1.26.4" evidence="6 14"/>
<dbReference type="GO" id="GO:0003723">
    <property type="term" value="F:RNA binding"/>
    <property type="evidence" value="ECO:0007669"/>
    <property type="project" value="UniProtKB-UniRule"/>
</dbReference>
<dbReference type="Pfam" id="PF01351">
    <property type="entry name" value="RNase_HII"/>
    <property type="match status" value="1"/>
</dbReference>
<evidence type="ECO:0000313" key="19">
    <source>
        <dbReference type="Proteomes" id="UP000179099"/>
    </source>
</evidence>
<dbReference type="GO" id="GO:0004523">
    <property type="term" value="F:RNA-DNA hybrid ribonuclease activity"/>
    <property type="evidence" value="ECO:0007669"/>
    <property type="project" value="UniProtKB-UniRule"/>
</dbReference>
<evidence type="ECO:0000256" key="13">
    <source>
        <dbReference type="ARBA" id="ARBA00023211"/>
    </source>
</evidence>
<keyword evidence="10 14" id="KW-0479">Metal-binding</keyword>
<comment type="function">
    <text evidence="3 14 16">Endonuclease that specifically degrades the RNA of RNA-DNA hybrids.</text>
</comment>
<comment type="cofactor">
    <cofactor evidence="14 15">
        <name>Mn(2+)</name>
        <dbReference type="ChEBI" id="CHEBI:29035"/>
    </cofactor>
    <cofactor evidence="14 15">
        <name>Mg(2+)</name>
        <dbReference type="ChEBI" id="CHEBI:18420"/>
    </cofactor>
    <text evidence="14 15">Manganese or magnesium. Binds 1 divalent metal ion per monomer in the absence of substrate. May bind a second metal ion after substrate binding.</text>
</comment>
<evidence type="ECO:0000256" key="10">
    <source>
        <dbReference type="ARBA" id="ARBA00022723"/>
    </source>
</evidence>
<dbReference type="Proteomes" id="UP000179099">
    <property type="component" value="Unassembled WGS sequence"/>
</dbReference>
<evidence type="ECO:0000256" key="7">
    <source>
        <dbReference type="ARBA" id="ARBA00019179"/>
    </source>
</evidence>
<dbReference type="Gene3D" id="3.30.420.10">
    <property type="entry name" value="Ribonuclease H-like superfamily/Ribonuclease H"/>
    <property type="match status" value="1"/>
</dbReference>
<dbReference type="InterPro" id="IPR001352">
    <property type="entry name" value="RNase_HII/HIII"/>
</dbReference>
<dbReference type="GO" id="GO:0032299">
    <property type="term" value="C:ribonuclease H2 complex"/>
    <property type="evidence" value="ECO:0007669"/>
    <property type="project" value="TreeGrafter"/>
</dbReference>
<dbReference type="InterPro" id="IPR012337">
    <property type="entry name" value="RNaseH-like_sf"/>
</dbReference>
<dbReference type="InterPro" id="IPR024567">
    <property type="entry name" value="RNase_HII/HIII_dom"/>
</dbReference>
<dbReference type="GO" id="GO:0043137">
    <property type="term" value="P:DNA replication, removal of RNA primer"/>
    <property type="evidence" value="ECO:0007669"/>
    <property type="project" value="TreeGrafter"/>
</dbReference>
<proteinExistence type="inferred from homology"/>
<dbReference type="SUPFAM" id="SSF53098">
    <property type="entry name" value="Ribonuclease H-like"/>
    <property type="match status" value="1"/>
</dbReference>
<evidence type="ECO:0000256" key="12">
    <source>
        <dbReference type="ARBA" id="ARBA00022801"/>
    </source>
</evidence>
<accession>A0A1G2F933</accession>
<reference evidence="18 19" key="1">
    <citation type="journal article" date="2016" name="Nat. Commun.">
        <title>Thousands of microbial genomes shed light on interconnected biogeochemical processes in an aquifer system.</title>
        <authorList>
            <person name="Anantharaman K."/>
            <person name="Brown C.T."/>
            <person name="Hug L.A."/>
            <person name="Sharon I."/>
            <person name="Castelle C.J."/>
            <person name="Probst A.J."/>
            <person name="Thomas B.C."/>
            <person name="Singh A."/>
            <person name="Wilkins M.J."/>
            <person name="Karaoz U."/>
            <person name="Brodie E.L."/>
            <person name="Williams K.H."/>
            <person name="Hubbard S.S."/>
            <person name="Banfield J.F."/>
        </authorList>
    </citation>
    <scope>NUCLEOTIDE SEQUENCE [LARGE SCALE GENOMIC DNA]</scope>
</reference>
<dbReference type="PANTHER" id="PTHR10954">
    <property type="entry name" value="RIBONUCLEASE H2 SUBUNIT A"/>
    <property type="match status" value="1"/>
</dbReference>
<dbReference type="GO" id="GO:0030145">
    <property type="term" value="F:manganese ion binding"/>
    <property type="evidence" value="ECO:0007669"/>
    <property type="project" value="UniProtKB-UniRule"/>
</dbReference>
<dbReference type="AlphaFoldDB" id="A0A1G2F933"/>